<reference evidence="2 3" key="1">
    <citation type="submission" date="2019-04" db="EMBL/GenBank/DDBJ databases">
        <title>Friends and foes A comparative genomics studyof 23 Aspergillus species from section Flavi.</title>
        <authorList>
            <consortium name="DOE Joint Genome Institute"/>
            <person name="Kjaerbolling I."/>
            <person name="Vesth T."/>
            <person name="Frisvad J.C."/>
            <person name="Nybo J.L."/>
            <person name="Theobald S."/>
            <person name="Kildgaard S."/>
            <person name="Isbrandt T."/>
            <person name="Kuo A."/>
            <person name="Sato A."/>
            <person name="Lyhne E.K."/>
            <person name="Kogle M.E."/>
            <person name="Wiebenga A."/>
            <person name="Kun R.S."/>
            <person name="Lubbers R.J."/>
            <person name="Makela M.R."/>
            <person name="Barry K."/>
            <person name="Chovatia M."/>
            <person name="Clum A."/>
            <person name="Daum C."/>
            <person name="Haridas S."/>
            <person name="He G."/>
            <person name="LaButti K."/>
            <person name="Lipzen A."/>
            <person name="Mondo S."/>
            <person name="Riley R."/>
            <person name="Salamov A."/>
            <person name="Simmons B.A."/>
            <person name="Magnuson J.K."/>
            <person name="Henrissat B."/>
            <person name="Mortensen U.H."/>
            <person name="Larsen T.O."/>
            <person name="Devries R.P."/>
            <person name="Grigoriev I.V."/>
            <person name="Machida M."/>
            <person name="Baker S.E."/>
            <person name="Andersen M.R."/>
        </authorList>
    </citation>
    <scope>NUCLEOTIDE SEQUENCE [LARGE SCALE GENOMIC DNA]</scope>
    <source>
        <strain evidence="2 3">IBT 29228</strain>
    </source>
</reference>
<accession>A0A5N7ARZ1</accession>
<dbReference type="EMBL" id="ML736356">
    <property type="protein sequence ID" value="KAE8372503.1"/>
    <property type="molecule type" value="Genomic_DNA"/>
</dbReference>
<gene>
    <name evidence="2" type="ORF">BDV26DRAFT_274076</name>
</gene>
<evidence type="ECO:0000313" key="3">
    <source>
        <dbReference type="Proteomes" id="UP000326198"/>
    </source>
</evidence>
<proteinExistence type="predicted"/>
<dbReference type="OrthoDB" id="3001700at2759"/>
<evidence type="ECO:0000256" key="1">
    <source>
        <dbReference type="SAM" id="MobiDB-lite"/>
    </source>
</evidence>
<protein>
    <submittedName>
        <fullName evidence="2">Uncharacterized protein</fullName>
    </submittedName>
</protein>
<feature type="region of interest" description="Disordered" evidence="1">
    <location>
        <begin position="1"/>
        <end position="23"/>
    </location>
</feature>
<sequence length="135" mass="15477">MTSLNPVSQPSQPQKEGMQQQQQSYYDWLREGYNAQYEKWFPWIEDQYLKWFGKGDNKASYVTKDTLNKSKVTGLKQIDQLQDDMHNLVGNQLGDNGLLSPVGKMISKEGINRAERRGKDEEGRYGVGRFGLAAK</sequence>
<name>A0A5N7ARZ1_9EURO</name>
<keyword evidence="3" id="KW-1185">Reference proteome</keyword>
<feature type="compositionally biased region" description="Low complexity" evidence="1">
    <location>
        <begin position="9"/>
        <end position="23"/>
    </location>
</feature>
<dbReference type="Proteomes" id="UP000326198">
    <property type="component" value="Unassembled WGS sequence"/>
</dbReference>
<dbReference type="AlphaFoldDB" id="A0A5N7ARZ1"/>
<organism evidence="2 3">
    <name type="scientific">Aspergillus bertholletiae</name>
    <dbReference type="NCBI Taxonomy" id="1226010"/>
    <lineage>
        <taxon>Eukaryota</taxon>
        <taxon>Fungi</taxon>
        <taxon>Dikarya</taxon>
        <taxon>Ascomycota</taxon>
        <taxon>Pezizomycotina</taxon>
        <taxon>Eurotiomycetes</taxon>
        <taxon>Eurotiomycetidae</taxon>
        <taxon>Eurotiales</taxon>
        <taxon>Aspergillaceae</taxon>
        <taxon>Aspergillus</taxon>
        <taxon>Aspergillus subgen. Circumdati</taxon>
    </lineage>
</organism>
<evidence type="ECO:0000313" key="2">
    <source>
        <dbReference type="EMBL" id="KAE8372503.1"/>
    </source>
</evidence>